<name>A0A8T4KZP6_9ARCH</name>
<proteinExistence type="predicted"/>
<reference evidence="2" key="2">
    <citation type="submission" date="2021-05" db="EMBL/GenBank/DDBJ databases">
        <title>Protein family content uncovers lineage relationships and bacterial pathway maintenance mechanisms in DPANN archaea.</title>
        <authorList>
            <person name="Castelle C.J."/>
            <person name="Meheust R."/>
            <person name="Jaffe A.L."/>
            <person name="Seitz K."/>
            <person name="Gong X."/>
            <person name="Baker B.J."/>
            <person name="Banfield J.F."/>
        </authorList>
    </citation>
    <scope>NUCLEOTIDE SEQUENCE</scope>
    <source>
        <strain evidence="2">RIFCSPHIGHO2_01_FULL_GW2011_AR10_43_9</strain>
    </source>
</reference>
<gene>
    <name evidence="2" type="ORF">J4224_04720</name>
</gene>
<protein>
    <submittedName>
        <fullName evidence="2">Uncharacterized protein</fullName>
    </submittedName>
</protein>
<dbReference type="AlphaFoldDB" id="A0A8T4KZP6"/>
<evidence type="ECO:0000256" key="1">
    <source>
        <dbReference type="SAM" id="MobiDB-lite"/>
    </source>
</evidence>
<feature type="region of interest" description="Disordered" evidence="1">
    <location>
        <begin position="1"/>
        <end position="23"/>
    </location>
</feature>
<comment type="caution">
    <text evidence="2">The sequence shown here is derived from an EMBL/GenBank/DDBJ whole genome shotgun (WGS) entry which is preliminary data.</text>
</comment>
<sequence>MLQRKKDRRRILTQNTASAKSEKGFSAVNLGRRYPKMQVGPPAGVQERRKGPFKFSVDVHKTVGSGANTFTMTDRRKEQLDSGGVQFTRTKKKNYLWESILKAVKRAFRGN</sequence>
<evidence type="ECO:0000313" key="3">
    <source>
        <dbReference type="Proteomes" id="UP000683213"/>
    </source>
</evidence>
<feature type="compositionally biased region" description="Basic residues" evidence="1">
    <location>
        <begin position="1"/>
        <end position="11"/>
    </location>
</feature>
<reference evidence="2" key="1">
    <citation type="submission" date="2021-03" db="EMBL/GenBank/DDBJ databases">
        <authorList>
            <person name="Jaffe A."/>
        </authorList>
    </citation>
    <scope>NUCLEOTIDE SEQUENCE</scope>
    <source>
        <strain evidence="2">RIFCSPHIGHO2_01_FULL_GW2011_AR10_43_9</strain>
    </source>
</reference>
<evidence type="ECO:0000313" key="2">
    <source>
        <dbReference type="EMBL" id="MBS3059697.1"/>
    </source>
</evidence>
<organism evidence="2 3">
    <name type="scientific">Candidatus Iainarchaeum sp</name>
    <dbReference type="NCBI Taxonomy" id="3101447"/>
    <lineage>
        <taxon>Archaea</taxon>
        <taxon>Candidatus Iainarchaeota</taxon>
        <taxon>Candidatus Iainarchaeia</taxon>
        <taxon>Candidatus Iainarchaeales</taxon>
        <taxon>Candidatus Iainarchaeaceae</taxon>
        <taxon>Candidatus Iainarchaeum</taxon>
    </lineage>
</organism>
<accession>A0A8T4KZP6</accession>
<dbReference type="EMBL" id="JAGVWF010000068">
    <property type="protein sequence ID" value="MBS3059697.1"/>
    <property type="molecule type" value="Genomic_DNA"/>
</dbReference>
<dbReference type="Proteomes" id="UP000683213">
    <property type="component" value="Unassembled WGS sequence"/>
</dbReference>